<dbReference type="SUPFAM" id="SSF111126">
    <property type="entry name" value="Ligand-binding domain in the NO signalling and Golgi transport"/>
    <property type="match status" value="1"/>
</dbReference>
<dbReference type="EMBL" id="UGNP01000001">
    <property type="protein sequence ID" value="STX10236.1"/>
    <property type="molecule type" value="Genomic_DNA"/>
</dbReference>
<dbReference type="Pfam" id="PF10702">
    <property type="entry name" value="DUF2507"/>
    <property type="match status" value="1"/>
</dbReference>
<proteinExistence type="predicted"/>
<comment type="caution">
    <text evidence="1">The sequence shown here is derived from an EMBL/GenBank/DDBJ whole genome shotgun (WGS) entry which is preliminary data.</text>
</comment>
<evidence type="ECO:0000313" key="3">
    <source>
        <dbReference type="Proteomes" id="UP000254330"/>
    </source>
</evidence>
<dbReference type="Proteomes" id="UP000254330">
    <property type="component" value="Unassembled WGS sequence"/>
</dbReference>
<dbReference type="OrthoDB" id="2965348at2"/>
<dbReference type="Gene3D" id="3.30.1380.20">
    <property type="entry name" value="Trafficking protein particle complex subunit 3"/>
    <property type="match status" value="1"/>
</dbReference>
<evidence type="ECO:0000313" key="2">
    <source>
        <dbReference type="EMBL" id="TDR40497.1"/>
    </source>
</evidence>
<dbReference type="InterPro" id="IPR019642">
    <property type="entry name" value="DUF2507"/>
</dbReference>
<dbReference type="EMBL" id="SNZG01000008">
    <property type="protein sequence ID" value="TDR40497.1"/>
    <property type="molecule type" value="Genomic_DNA"/>
</dbReference>
<evidence type="ECO:0000313" key="1">
    <source>
        <dbReference type="EMBL" id="STX10236.1"/>
    </source>
</evidence>
<dbReference type="AlphaFoldDB" id="A0A2U3AET2"/>
<dbReference type="RefSeq" id="WP_109348990.1">
    <property type="nucleotide sequence ID" value="NZ_BJUE01000004.1"/>
</dbReference>
<gene>
    <name evidence="1" type="primary">yslB</name>
    <name evidence="2" type="ORF">DFR61_1087</name>
    <name evidence="1" type="ORF">NCTC10597_01952</name>
</gene>
<name>A0A2U3AET2_9BACL</name>
<reference evidence="1 3" key="1">
    <citation type="submission" date="2018-06" db="EMBL/GenBank/DDBJ databases">
        <authorList>
            <consortium name="Pathogen Informatics"/>
            <person name="Doyle S."/>
        </authorList>
    </citation>
    <scope>NUCLEOTIDE SEQUENCE [LARGE SCALE GENOMIC DNA]</scope>
    <source>
        <strain evidence="1 3">NCTC10597</strain>
    </source>
</reference>
<organism evidence="1 3">
    <name type="scientific">Kurthia zopfii</name>
    <dbReference type="NCBI Taxonomy" id="1650"/>
    <lineage>
        <taxon>Bacteria</taxon>
        <taxon>Bacillati</taxon>
        <taxon>Bacillota</taxon>
        <taxon>Bacilli</taxon>
        <taxon>Bacillales</taxon>
        <taxon>Caryophanaceae</taxon>
        <taxon>Kurthia</taxon>
    </lineage>
</organism>
<keyword evidence="4" id="KW-1185">Reference proteome</keyword>
<evidence type="ECO:0000313" key="4">
    <source>
        <dbReference type="Proteomes" id="UP000294641"/>
    </source>
</evidence>
<dbReference type="InterPro" id="IPR024096">
    <property type="entry name" value="NO_sig/Golgi_transp_ligand-bd"/>
</dbReference>
<dbReference type="Proteomes" id="UP000294641">
    <property type="component" value="Unassembled WGS sequence"/>
</dbReference>
<sequence length="141" mass="16418">MTTVEMKNVTAFGYELMRDHILSAIVGKNEEDILYWCGKEIARKFPLLELEEVVPFFHEASWGSLTLTKTTKSEVFYTLTGDPEILKFDQRCFRLESGYLAEQHQKYNGFMTECFEEVDVKNNCVNFQVKWDAKDPVLLAE</sequence>
<protein>
    <submittedName>
        <fullName evidence="1">Protein of uncharacterized function (DUF2507)</fullName>
    </submittedName>
    <submittedName>
        <fullName evidence="2">Uncharacterized protein DUF2507</fullName>
    </submittedName>
</protein>
<accession>A0A2U3AET2</accession>
<reference evidence="2 4" key="2">
    <citation type="submission" date="2019-03" db="EMBL/GenBank/DDBJ databases">
        <title>Genomic Encyclopedia of Type Strains, Phase IV (KMG-IV): sequencing the most valuable type-strain genomes for metagenomic binning, comparative biology and taxonomic classification.</title>
        <authorList>
            <person name="Goeker M."/>
        </authorList>
    </citation>
    <scope>NUCLEOTIDE SEQUENCE [LARGE SCALE GENOMIC DNA]</scope>
    <source>
        <strain evidence="2 4">DSM 20580</strain>
    </source>
</reference>